<dbReference type="SUPFAM" id="SSF103473">
    <property type="entry name" value="MFS general substrate transporter"/>
    <property type="match status" value="1"/>
</dbReference>
<evidence type="ECO:0000313" key="10">
    <source>
        <dbReference type="Proteomes" id="UP001286313"/>
    </source>
</evidence>
<feature type="transmembrane region" description="Helical" evidence="7">
    <location>
        <begin position="268"/>
        <end position="291"/>
    </location>
</feature>
<dbReference type="InterPro" id="IPR011701">
    <property type="entry name" value="MFS"/>
</dbReference>
<keyword evidence="6 7" id="KW-0472">Membrane</keyword>
<proteinExistence type="predicted"/>
<dbReference type="PANTHER" id="PTHR11662">
    <property type="entry name" value="SOLUTE CARRIER FAMILY 17"/>
    <property type="match status" value="1"/>
</dbReference>
<evidence type="ECO:0000256" key="2">
    <source>
        <dbReference type="ARBA" id="ARBA00022448"/>
    </source>
</evidence>
<evidence type="ECO:0000256" key="1">
    <source>
        <dbReference type="ARBA" id="ARBA00004141"/>
    </source>
</evidence>
<dbReference type="InterPro" id="IPR020846">
    <property type="entry name" value="MFS_dom"/>
</dbReference>
<evidence type="ECO:0000256" key="7">
    <source>
        <dbReference type="SAM" id="Phobius"/>
    </source>
</evidence>
<dbReference type="PROSITE" id="PS50850">
    <property type="entry name" value="MFS"/>
    <property type="match status" value="1"/>
</dbReference>
<feature type="transmembrane region" description="Helical" evidence="7">
    <location>
        <begin position="439"/>
        <end position="458"/>
    </location>
</feature>
<dbReference type="PANTHER" id="PTHR11662:SF399">
    <property type="entry name" value="FI19708P1-RELATED"/>
    <property type="match status" value="1"/>
</dbReference>
<dbReference type="CDD" id="cd17318">
    <property type="entry name" value="MFS_SLC17"/>
    <property type="match status" value="1"/>
</dbReference>
<dbReference type="Pfam" id="PF07690">
    <property type="entry name" value="MFS_1"/>
    <property type="match status" value="1"/>
</dbReference>
<evidence type="ECO:0000256" key="5">
    <source>
        <dbReference type="ARBA" id="ARBA00022989"/>
    </source>
</evidence>
<name>A0AAE1GFH8_PETCI</name>
<keyword evidence="2" id="KW-0813">Transport</keyword>
<dbReference type="InterPro" id="IPR050382">
    <property type="entry name" value="MFS_Na/Anion_cotransporter"/>
</dbReference>
<comment type="caution">
    <text evidence="9">The sequence shown here is derived from an EMBL/GenBank/DDBJ whole genome shotgun (WGS) entry which is preliminary data.</text>
</comment>
<dbReference type="FunFam" id="1.20.1250.20:FF:000003">
    <property type="entry name" value="Solute carrier family 17 member 3"/>
    <property type="match status" value="1"/>
</dbReference>
<dbReference type="Gene3D" id="1.20.1250.20">
    <property type="entry name" value="MFS general substrate transporter like domains"/>
    <property type="match status" value="2"/>
</dbReference>
<organism evidence="9 10">
    <name type="scientific">Petrolisthes cinctipes</name>
    <name type="common">Flat porcelain crab</name>
    <dbReference type="NCBI Taxonomy" id="88211"/>
    <lineage>
        <taxon>Eukaryota</taxon>
        <taxon>Metazoa</taxon>
        <taxon>Ecdysozoa</taxon>
        <taxon>Arthropoda</taxon>
        <taxon>Crustacea</taxon>
        <taxon>Multicrustacea</taxon>
        <taxon>Malacostraca</taxon>
        <taxon>Eumalacostraca</taxon>
        <taxon>Eucarida</taxon>
        <taxon>Decapoda</taxon>
        <taxon>Pleocyemata</taxon>
        <taxon>Anomura</taxon>
        <taxon>Galatheoidea</taxon>
        <taxon>Porcellanidae</taxon>
        <taxon>Petrolisthes</taxon>
    </lineage>
</organism>
<feature type="transmembrane region" description="Helical" evidence="7">
    <location>
        <begin position="369"/>
        <end position="391"/>
    </location>
</feature>
<reference evidence="9" key="1">
    <citation type="submission" date="2023-10" db="EMBL/GenBank/DDBJ databases">
        <title>Genome assemblies of two species of porcelain crab, Petrolisthes cinctipes and Petrolisthes manimaculis (Anomura: Porcellanidae).</title>
        <authorList>
            <person name="Angst P."/>
        </authorList>
    </citation>
    <scope>NUCLEOTIDE SEQUENCE</scope>
    <source>
        <strain evidence="9">PB745_01</strain>
        <tissue evidence="9">Gill</tissue>
    </source>
</reference>
<sequence length="499" mass="54841">MPTRVAVGVMAWLGFINLSMTRFNLSVIIVAMVGTSISNTTQGYCYNYTSTGMTPASQDEVTSIVNTPPTYDLEGEFDWSETIQGLVLGSFYYGYFMTQVVGGRLAERYGAKWVFGVSILSGGVANLLTPTAARLHYGVLIALRAMQGFFQGVTWPSMHACLAQWIPPLERPNFVAFVYFGTALGQAVTLPLCGIIIHTMGWAAAFYVTGSVSLIWCLMWFSAMHSKPAHHPRISREELQYIENAIRSSGTSSKGPPRIPWKNIATSLPVWAIIVCDIGNSWGISLFNAQLPTFMKNILGFNITMNSYLSALPFLSRYLGGMIISVLSRWILKHGYFSIINTRRVFSAISQLVPAVMLVGLIHTGCNSVAIVAIICIALFFNGAISSGHIINHHDIAPNLSGTLFGINNTFFNFVSFTAPVVTGVLIDGQQTLGQWRKAFWICVPMYVVGELFFLFFLSGTVQPWNSSEPETPALTPLTTTVDTSEIFPNKHDDPSNKL</sequence>
<dbReference type="EMBL" id="JAWQEG010000380">
    <property type="protein sequence ID" value="KAK3890930.1"/>
    <property type="molecule type" value="Genomic_DNA"/>
</dbReference>
<feature type="transmembrane region" description="Helical" evidence="7">
    <location>
        <begin position="12"/>
        <end position="33"/>
    </location>
</feature>
<keyword evidence="5 7" id="KW-1133">Transmembrane helix</keyword>
<accession>A0AAE1GFH8</accession>
<feature type="domain" description="Major facilitator superfamily (MFS) profile" evidence="8">
    <location>
        <begin position="27"/>
        <end position="462"/>
    </location>
</feature>
<evidence type="ECO:0000256" key="3">
    <source>
        <dbReference type="ARBA" id="ARBA00022692"/>
    </source>
</evidence>
<protein>
    <recommendedName>
        <fullName evidence="8">Major facilitator superfamily (MFS) profile domain-containing protein</fullName>
    </recommendedName>
</protein>
<gene>
    <name evidence="9" type="ORF">Pcinc_005097</name>
</gene>
<dbReference type="Proteomes" id="UP001286313">
    <property type="component" value="Unassembled WGS sequence"/>
</dbReference>
<feature type="transmembrane region" description="Helical" evidence="7">
    <location>
        <begin position="403"/>
        <end position="427"/>
    </location>
</feature>
<dbReference type="GO" id="GO:0015293">
    <property type="term" value="F:symporter activity"/>
    <property type="evidence" value="ECO:0007669"/>
    <property type="project" value="UniProtKB-KW"/>
</dbReference>
<evidence type="ECO:0000256" key="6">
    <source>
        <dbReference type="ARBA" id="ARBA00023136"/>
    </source>
</evidence>
<evidence type="ECO:0000313" key="9">
    <source>
        <dbReference type="EMBL" id="KAK3890930.1"/>
    </source>
</evidence>
<evidence type="ECO:0000256" key="4">
    <source>
        <dbReference type="ARBA" id="ARBA00022847"/>
    </source>
</evidence>
<dbReference type="GO" id="GO:0016020">
    <property type="term" value="C:membrane"/>
    <property type="evidence" value="ECO:0007669"/>
    <property type="project" value="UniProtKB-SubCell"/>
</dbReference>
<keyword evidence="4" id="KW-0769">Symport</keyword>
<feature type="transmembrane region" description="Helical" evidence="7">
    <location>
        <begin position="174"/>
        <end position="198"/>
    </location>
</feature>
<dbReference type="AlphaFoldDB" id="A0AAE1GFH8"/>
<feature type="transmembrane region" description="Helical" evidence="7">
    <location>
        <begin position="204"/>
        <end position="223"/>
    </location>
</feature>
<feature type="transmembrane region" description="Helical" evidence="7">
    <location>
        <begin position="344"/>
        <end position="363"/>
    </location>
</feature>
<dbReference type="GO" id="GO:0006820">
    <property type="term" value="P:monoatomic anion transport"/>
    <property type="evidence" value="ECO:0007669"/>
    <property type="project" value="TreeGrafter"/>
</dbReference>
<comment type="subcellular location">
    <subcellularLocation>
        <location evidence="1">Membrane</location>
        <topology evidence="1">Multi-pass membrane protein</topology>
    </subcellularLocation>
</comment>
<dbReference type="InterPro" id="IPR036259">
    <property type="entry name" value="MFS_trans_sf"/>
</dbReference>
<keyword evidence="3 7" id="KW-0812">Transmembrane</keyword>
<evidence type="ECO:0000259" key="8">
    <source>
        <dbReference type="PROSITE" id="PS50850"/>
    </source>
</evidence>
<keyword evidence="10" id="KW-1185">Reference proteome</keyword>